<comment type="caution">
    <text evidence="13">The sequence shown here is derived from an EMBL/GenBank/DDBJ whole genome shotgun (WGS) entry which is preliminary data.</text>
</comment>
<evidence type="ECO:0000256" key="10">
    <source>
        <dbReference type="ARBA" id="ARBA00047899"/>
    </source>
</evidence>
<dbReference type="PANTHER" id="PTHR27001">
    <property type="entry name" value="OS01G0253100 PROTEIN"/>
    <property type="match status" value="1"/>
</dbReference>
<keyword evidence="14" id="KW-1185">Reference proteome</keyword>
<evidence type="ECO:0000256" key="5">
    <source>
        <dbReference type="ARBA" id="ARBA00019973"/>
    </source>
</evidence>
<comment type="subunit">
    <text evidence="2">Component of the EKC/KEOPS complex composed of at least BUD32, CGI121, GON7, KAE1 and PCC1; the whole complex dimerizes.</text>
</comment>
<dbReference type="PROSITE" id="PS50011">
    <property type="entry name" value="PROTEIN_KINASE_DOM"/>
    <property type="match status" value="1"/>
</dbReference>
<keyword evidence="7" id="KW-0067">ATP-binding</keyword>
<evidence type="ECO:0000259" key="12">
    <source>
        <dbReference type="PROSITE" id="PS50011"/>
    </source>
</evidence>
<dbReference type="EMBL" id="JAULSR010000009">
    <property type="protein sequence ID" value="KAK0612664.1"/>
    <property type="molecule type" value="Genomic_DNA"/>
</dbReference>
<gene>
    <name evidence="13" type="ORF">B0T17DRAFT_603018</name>
</gene>
<dbReference type="Proteomes" id="UP001174934">
    <property type="component" value="Unassembled WGS sequence"/>
</dbReference>
<proteinExistence type="predicted"/>
<evidence type="ECO:0000256" key="8">
    <source>
        <dbReference type="ARBA" id="ARBA00030980"/>
    </source>
</evidence>
<dbReference type="GO" id="GO:0005886">
    <property type="term" value="C:plasma membrane"/>
    <property type="evidence" value="ECO:0007669"/>
    <property type="project" value="TreeGrafter"/>
</dbReference>
<reference evidence="13" key="1">
    <citation type="submission" date="2023-06" db="EMBL/GenBank/DDBJ databases">
        <title>Genome-scale phylogeny and comparative genomics of the fungal order Sordariales.</title>
        <authorList>
            <consortium name="Lawrence Berkeley National Laboratory"/>
            <person name="Hensen N."/>
            <person name="Bonometti L."/>
            <person name="Westerberg I."/>
            <person name="Brannstrom I.O."/>
            <person name="Guillou S."/>
            <person name="Cros-Aarteil S."/>
            <person name="Calhoun S."/>
            <person name="Haridas S."/>
            <person name="Kuo A."/>
            <person name="Mondo S."/>
            <person name="Pangilinan J."/>
            <person name="Riley R."/>
            <person name="LaButti K."/>
            <person name="Andreopoulos B."/>
            <person name="Lipzen A."/>
            <person name="Chen C."/>
            <person name="Yanf M."/>
            <person name="Daum C."/>
            <person name="Ng V."/>
            <person name="Clum A."/>
            <person name="Steindorff A."/>
            <person name="Ohm R."/>
            <person name="Martin F."/>
            <person name="Silar P."/>
            <person name="Natvig D."/>
            <person name="Lalanne C."/>
            <person name="Gautier V."/>
            <person name="Ament-velasquez S.L."/>
            <person name="Kruys A."/>
            <person name="Hutchinson M.I."/>
            <person name="Powell A.J."/>
            <person name="Barry K."/>
            <person name="Miller A.N."/>
            <person name="Grigoriev I.V."/>
            <person name="Debuchy R."/>
            <person name="Gladieux P."/>
            <person name="Thoren M.H."/>
            <person name="Johannesson H."/>
        </authorList>
    </citation>
    <scope>NUCLEOTIDE SEQUENCE</scope>
    <source>
        <strain evidence="13">SMH3391-2</strain>
    </source>
</reference>
<evidence type="ECO:0000256" key="2">
    <source>
        <dbReference type="ARBA" id="ARBA00011534"/>
    </source>
</evidence>
<evidence type="ECO:0000256" key="6">
    <source>
        <dbReference type="ARBA" id="ARBA00022741"/>
    </source>
</evidence>
<dbReference type="InterPro" id="IPR001245">
    <property type="entry name" value="Ser-Thr/Tyr_kinase_cat_dom"/>
</dbReference>
<evidence type="ECO:0000313" key="13">
    <source>
        <dbReference type="EMBL" id="KAK0612664.1"/>
    </source>
</evidence>
<sequence>MADIVIRKVDIPHQIKRDREVAVYERLGSHKSILKYYGLLDRSVLVQFAPHGTIRQYLESPSDPPPLATRLRWAEQTAQAISHLHSKDVFHCDISYSNIFLDADLNAMVGDFAASAIDKNESFGWYGTSHHHPDVDDPSEETELFALGSTFYEILTGKNPFGRCSGAFEVEKAIRNSEFPSLDHLPALESVILKCWKGGYKRVDDLVQDLNRDGTAILTPLSCL</sequence>
<keyword evidence="6" id="KW-0547">Nucleotide-binding</keyword>
<evidence type="ECO:0000256" key="7">
    <source>
        <dbReference type="ARBA" id="ARBA00022840"/>
    </source>
</evidence>
<dbReference type="InterPro" id="IPR000719">
    <property type="entry name" value="Prot_kinase_dom"/>
</dbReference>
<feature type="domain" description="Protein kinase" evidence="12">
    <location>
        <begin position="1"/>
        <end position="224"/>
    </location>
</feature>
<dbReference type="Pfam" id="PF07714">
    <property type="entry name" value="PK_Tyr_Ser-Thr"/>
    <property type="match status" value="1"/>
</dbReference>
<evidence type="ECO:0000313" key="14">
    <source>
        <dbReference type="Proteomes" id="UP001174934"/>
    </source>
</evidence>
<comment type="function">
    <text evidence="1">Component of the EKC/KEOPS complex that is required for the formation of a threonylcarbamoyl group on adenosine at position 37 (t(6)A37) in tRNAs that read codons beginning with adenine. The complex is probably involved in the transfer of the threonylcarbamoyl moiety of threonylcarbamoyl-AMP (TC-AMP) to the N6 group of A37. BUD32 has ATPase activity in the context of the EKC/KEOPS complex and likely plays a supporting role to the catalytic subunit KAE1. The EKC/KEOPS complex also promotes both telomere uncapping and telomere elongation. The complex is required for efficient recruitment of transcriptional coactivators.</text>
</comment>
<accession>A0AA39TMF3</accession>
<dbReference type="PANTHER" id="PTHR27001:SF931">
    <property type="entry name" value="OS11G0664100 PROTEIN"/>
    <property type="match status" value="1"/>
</dbReference>
<dbReference type="InterPro" id="IPR011009">
    <property type="entry name" value="Kinase-like_dom_sf"/>
</dbReference>
<keyword evidence="13" id="KW-0418">Kinase</keyword>
<evidence type="ECO:0000256" key="3">
    <source>
        <dbReference type="ARBA" id="ARBA00012513"/>
    </source>
</evidence>
<evidence type="ECO:0000256" key="4">
    <source>
        <dbReference type="ARBA" id="ARBA00013948"/>
    </source>
</evidence>
<evidence type="ECO:0000256" key="9">
    <source>
        <dbReference type="ARBA" id="ARBA00033194"/>
    </source>
</evidence>
<evidence type="ECO:0000256" key="11">
    <source>
        <dbReference type="ARBA" id="ARBA00048679"/>
    </source>
</evidence>
<dbReference type="AlphaFoldDB" id="A0AA39TMF3"/>
<evidence type="ECO:0000256" key="1">
    <source>
        <dbReference type="ARBA" id="ARBA00003747"/>
    </source>
</evidence>
<comment type="catalytic activity">
    <reaction evidence="10">
        <text>L-threonyl-[protein] + ATP = O-phospho-L-threonyl-[protein] + ADP + H(+)</text>
        <dbReference type="Rhea" id="RHEA:46608"/>
        <dbReference type="Rhea" id="RHEA-COMP:11060"/>
        <dbReference type="Rhea" id="RHEA-COMP:11605"/>
        <dbReference type="ChEBI" id="CHEBI:15378"/>
        <dbReference type="ChEBI" id="CHEBI:30013"/>
        <dbReference type="ChEBI" id="CHEBI:30616"/>
        <dbReference type="ChEBI" id="CHEBI:61977"/>
        <dbReference type="ChEBI" id="CHEBI:456216"/>
        <dbReference type="EC" id="2.7.11.1"/>
    </reaction>
</comment>
<organism evidence="13 14">
    <name type="scientific">Bombardia bombarda</name>
    <dbReference type="NCBI Taxonomy" id="252184"/>
    <lineage>
        <taxon>Eukaryota</taxon>
        <taxon>Fungi</taxon>
        <taxon>Dikarya</taxon>
        <taxon>Ascomycota</taxon>
        <taxon>Pezizomycotina</taxon>
        <taxon>Sordariomycetes</taxon>
        <taxon>Sordariomycetidae</taxon>
        <taxon>Sordariales</taxon>
        <taxon>Lasiosphaeriaceae</taxon>
        <taxon>Bombardia</taxon>
    </lineage>
</organism>
<dbReference type="SUPFAM" id="SSF56112">
    <property type="entry name" value="Protein kinase-like (PK-like)"/>
    <property type="match status" value="1"/>
</dbReference>
<dbReference type="Gene3D" id="1.10.510.10">
    <property type="entry name" value="Transferase(Phosphotransferase) domain 1"/>
    <property type="match status" value="1"/>
</dbReference>
<dbReference type="InterPro" id="IPR008266">
    <property type="entry name" value="Tyr_kinase_AS"/>
</dbReference>
<dbReference type="EC" id="2.7.11.1" evidence="3"/>
<protein>
    <recommendedName>
        <fullName evidence="5">EKC/KEOPS complex subunit BUD32</fullName>
        <ecNumber evidence="3">2.7.11.1</ecNumber>
    </recommendedName>
    <alternativeName>
        <fullName evidence="8 9">Atypical Serine/threonine protein kinase BUD32</fullName>
    </alternativeName>
    <alternativeName>
        <fullName evidence="4">EKC/KEOPS complex subunit bud32</fullName>
    </alternativeName>
</protein>
<dbReference type="PROSITE" id="PS00109">
    <property type="entry name" value="PROTEIN_KINASE_TYR"/>
    <property type="match status" value="1"/>
</dbReference>
<comment type="catalytic activity">
    <reaction evidence="11">
        <text>L-seryl-[protein] + ATP = O-phospho-L-seryl-[protein] + ADP + H(+)</text>
        <dbReference type="Rhea" id="RHEA:17989"/>
        <dbReference type="Rhea" id="RHEA-COMP:9863"/>
        <dbReference type="Rhea" id="RHEA-COMP:11604"/>
        <dbReference type="ChEBI" id="CHEBI:15378"/>
        <dbReference type="ChEBI" id="CHEBI:29999"/>
        <dbReference type="ChEBI" id="CHEBI:30616"/>
        <dbReference type="ChEBI" id="CHEBI:83421"/>
        <dbReference type="ChEBI" id="CHEBI:456216"/>
        <dbReference type="EC" id="2.7.11.1"/>
    </reaction>
</comment>
<dbReference type="GO" id="GO:0004674">
    <property type="term" value="F:protein serine/threonine kinase activity"/>
    <property type="evidence" value="ECO:0007669"/>
    <property type="project" value="UniProtKB-EC"/>
</dbReference>
<keyword evidence="13" id="KW-0808">Transferase</keyword>
<dbReference type="GO" id="GO:0005524">
    <property type="term" value="F:ATP binding"/>
    <property type="evidence" value="ECO:0007669"/>
    <property type="project" value="UniProtKB-KW"/>
</dbReference>
<name>A0AA39TMF3_9PEZI</name>